<reference evidence="1" key="1">
    <citation type="journal article" date="2022" name="Plant J.">
        <title>Strategies of tolerance reflected in two North American maple genomes.</title>
        <authorList>
            <person name="McEvoy S.L."/>
            <person name="Sezen U.U."/>
            <person name="Trouern-Trend A."/>
            <person name="McMahon S.M."/>
            <person name="Schaberg P.G."/>
            <person name="Yang J."/>
            <person name="Wegrzyn J.L."/>
            <person name="Swenson N.G."/>
        </authorList>
    </citation>
    <scope>NUCLEOTIDE SEQUENCE</scope>
    <source>
        <strain evidence="1">NS2018</strain>
    </source>
</reference>
<evidence type="ECO:0000313" key="2">
    <source>
        <dbReference type="Proteomes" id="UP001168877"/>
    </source>
</evidence>
<keyword evidence="2" id="KW-1185">Reference proteome</keyword>
<proteinExistence type="predicted"/>
<organism evidence="1 2">
    <name type="scientific">Acer saccharum</name>
    <name type="common">Sugar maple</name>
    <dbReference type="NCBI Taxonomy" id="4024"/>
    <lineage>
        <taxon>Eukaryota</taxon>
        <taxon>Viridiplantae</taxon>
        <taxon>Streptophyta</taxon>
        <taxon>Embryophyta</taxon>
        <taxon>Tracheophyta</taxon>
        <taxon>Spermatophyta</taxon>
        <taxon>Magnoliopsida</taxon>
        <taxon>eudicotyledons</taxon>
        <taxon>Gunneridae</taxon>
        <taxon>Pentapetalae</taxon>
        <taxon>rosids</taxon>
        <taxon>malvids</taxon>
        <taxon>Sapindales</taxon>
        <taxon>Sapindaceae</taxon>
        <taxon>Hippocastanoideae</taxon>
        <taxon>Acereae</taxon>
        <taxon>Acer</taxon>
    </lineage>
</organism>
<name>A0AA39S9D1_ACESA</name>
<dbReference type="AlphaFoldDB" id="A0AA39S9D1"/>
<protein>
    <submittedName>
        <fullName evidence="1">Uncharacterized protein</fullName>
    </submittedName>
</protein>
<gene>
    <name evidence="1" type="ORF">LWI29_037252</name>
</gene>
<comment type="caution">
    <text evidence="1">The sequence shown here is derived from an EMBL/GenBank/DDBJ whole genome shotgun (WGS) entry which is preliminary data.</text>
</comment>
<dbReference type="EMBL" id="JAUESC010000382">
    <property type="protein sequence ID" value="KAK0588291.1"/>
    <property type="molecule type" value="Genomic_DNA"/>
</dbReference>
<evidence type="ECO:0000313" key="1">
    <source>
        <dbReference type="EMBL" id="KAK0588291.1"/>
    </source>
</evidence>
<dbReference type="Proteomes" id="UP001168877">
    <property type="component" value="Unassembled WGS sequence"/>
</dbReference>
<accession>A0AA39S9D1</accession>
<sequence length="130" mass="14944">MCSHLSWSLCWGRGLLEKGTKWRIGTGAAVAIYSDRWLPRLSTFQNVRSRYGLLKGFSYSCSASFQDFFFYCSKILGGKELELLCVVLWHVWFLRNQLVHGGGHQDMESVVSWAEEFLAKFYEANFVVVS</sequence>
<reference evidence="1" key="2">
    <citation type="submission" date="2023-06" db="EMBL/GenBank/DDBJ databases">
        <authorList>
            <person name="Swenson N.G."/>
            <person name="Wegrzyn J.L."/>
            <person name="Mcevoy S.L."/>
        </authorList>
    </citation>
    <scope>NUCLEOTIDE SEQUENCE</scope>
    <source>
        <strain evidence="1">NS2018</strain>
        <tissue evidence="1">Leaf</tissue>
    </source>
</reference>